<dbReference type="RefSeq" id="WP_345000008.1">
    <property type="nucleotide sequence ID" value="NZ_BAAAXV010000009.1"/>
</dbReference>
<comment type="caution">
    <text evidence="2">The sequence shown here is derived from an EMBL/GenBank/DDBJ whole genome shotgun (WGS) entry which is preliminary data.</text>
</comment>
<sequence>MTAARPAKRPAAEQEKSDRPPYYIATAALYIGAARAHIPGDQVLPAHVDRFGWADKVRPPDDPPAVPSDQPATDEGQAATTEKER</sequence>
<evidence type="ECO:0000313" key="2">
    <source>
        <dbReference type="EMBL" id="MFB9631373.1"/>
    </source>
</evidence>
<evidence type="ECO:0000313" key="3">
    <source>
        <dbReference type="Proteomes" id="UP001589532"/>
    </source>
</evidence>
<proteinExistence type="predicted"/>
<feature type="region of interest" description="Disordered" evidence="1">
    <location>
        <begin position="1"/>
        <end position="21"/>
    </location>
</feature>
<dbReference type="Proteomes" id="UP001589532">
    <property type="component" value="Unassembled WGS sequence"/>
</dbReference>
<accession>A0ABV5SJW6</accession>
<protein>
    <submittedName>
        <fullName evidence="2">Uncharacterized protein</fullName>
    </submittedName>
</protein>
<dbReference type="EMBL" id="JBHMBW010000104">
    <property type="protein sequence ID" value="MFB9631373.1"/>
    <property type="molecule type" value="Genomic_DNA"/>
</dbReference>
<organism evidence="2 3">
    <name type="scientific">Nonomuraea helvata</name>
    <dbReference type="NCBI Taxonomy" id="37484"/>
    <lineage>
        <taxon>Bacteria</taxon>
        <taxon>Bacillati</taxon>
        <taxon>Actinomycetota</taxon>
        <taxon>Actinomycetes</taxon>
        <taxon>Streptosporangiales</taxon>
        <taxon>Streptosporangiaceae</taxon>
        <taxon>Nonomuraea</taxon>
    </lineage>
</organism>
<gene>
    <name evidence="2" type="ORF">ACFFSA_50655</name>
</gene>
<reference evidence="2 3" key="1">
    <citation type="submission" date="2024-09" db="EMBL/GenBank/DDBJ databases">
        <authorList>
            <person name="Sun Q."/>
            <person name="Mori K."/>
        </authorList>
    </citation>
    <scope>NUCLEOTIDE SEQUENCE [LARGE SCALE GENOMIC DNA]</scope>
    <source>
        <strain evidence="2 3">JCM 3143</strain>
    </source>
</reference>
<name>A0ABV5SJW6_9ACTN</name>
<keyword evidence="3" id="KW-1185">Reference proteome</keyword>
<feature type="compositionally biased region" description="Basic and acidic residues" evidence="1">
    <location>
        <begin position="10"/>
        <end position="19"/>
    </location>
</feature>
<evidence type="ECO:0000256" key="1">
    <source>
        <dbReference type="SAM" id="MobiDB-lite"/>
    </source>
</evidence>
<feature type="region of interest" description="Disordered" evidence="1">
    <location>
        <begin position="53"/>
        <end position="85"/>
    </location>
</feature>